<reference evidence="2" key="1">
    <citation type="submission" date="2018-05" db="EMBL/GenBank/DDBJ databases">
        <authorList>
            <person name="Lanie J.A."/>
            <person name="Ng W.-L."/>
            <person name="Kazmierczak K.M."/>
            <person name="Andrzejewski T.M."/>
            <person name="Davidsen T.M."/>
            <person name="Wayne K.J."/>
            <person name="Tettelin H."/>
            <person name="Glass J.I."/>
            <person name="Rusch D."/>
            <person name="Podicherti R."/>
            <person name="Tsui H.-C.T."/>
            <person name="Winkler M.E."/>
        </authorList>
    </citation>
    <scope>NUCLEOTIDE SEQUENCE</scope>
</reference>
<dbReference type="NCBIfam" id="TIGR02604">
    <property type="entry name" value="Piru_Ver_Nterm"/>
    <property type="match status" value="1"/>
</dbReference>
<evidence type="ECO:0000259" key="1">
    <source>
        <dbReference type="Pfam" id="PF23500"/>
    </source>
</evidence>
<gene>
    <name evidence="2" type="ORF">METZ01_LOCUS447289</name>
</gene>
<dbReference type="AlphaFoldDB" id="A0A382ZH77"/>
<dbReference type="InterPro" id="IPR013428">
    <property type="entry name" value="Membrane-bound_put_N"/>
</dbReference>
<evidence type="ECO:0000313" key="2">
    <source>
        <dbReference type="EMBL" id="SVD94435.1"/>
    </source>
</evidence>
<feature type="domain" description="DUF7133" evidence="1">
    <location>
        <begin position="39"/>
        <end position="174"/>
    </location>
</feature>
<dbReference type="InterPro" id="IPR011041">
    <property type="entry name" value="Quinoprot_gluc/sorb_DH_b-prop"/>
</dbReference>
<feature type="non-terminal residue" evidence="2">
    <location>
        <position position="1"/>
    </location>
</feature>
<dbReference type="PANTHER" id="PTHR33546">
    <property type="entry name" value="LARGE, MULTIFUNCTIONAL SECRETED PROTEIN-RELATED"/>
    <property type="match status" value="1"/>
</dbReference>
<feature type="non-terminal residue" evidence="2">
    <location>
        <position position="176"/>
    </location>
</feature>
<dbReference type="SUPFAM" id="SSF50952">
    <property type="entry name" value="Soluble quinoprotein glucose dehydrogenase"/>
    <property type="match status" value="1"/>
</dbReference>
<sequence>MKAACTFVLTGLLVSGISMSAKNFLEPPDTQKTDLKLPSPEESAAGFSLPDGFKVNVFAAEPDVRQPIAMTFDDRGRLWIAECYTYADRKLIYNTELRDRIVIFEDVDGDGKFDKRKVFHDDLQRLTSIALGFGGVWATCAPDFIFIPDKNEDDKPDGAPTVLLDGWHPGKVRHNI</sequence>
<dbReference type="InterPro" id="IPR055557">
    <property type="entry name" value="DUF7133"/>
</dbReference>
<dbReference type="EMBL" id="UINC01183601">
    <property type="protein sequence ID" value="SVD94435.1"/>
    <property type="molecule type" value="Genomic_DNA"/>
</dbReference>
<proteinExistence type="predicted"/>
<accession>A0A382ZH77</accession>
<protein>
    <recommendedName>
        <fullName evidence="1">DUF7133 domain-containing protein</fullName>
    </recommendedName>
</protein>
<dbReference type="Pfam" id="PF23500">
    <property type="entry name" value="DUF7133"/>
    <property type="match status" value="1"/>
</dbReference>
<organism evidence="2">
    <name type="scientific">marine metagenome</name>
    <dbReference type="NCBI Taxonomy" id="408172"/>
    <lineage>
        <taxon>unclassified sequences</taxon>
        <taxon>metagenomes</taxon>
        <taxon>ecological metagenomes</taxon>
    </lineage>
</organism>
<name>A0A382ZH77_9ZZZZ</name>
<dbReference type="PANTHER" id="PTHR33546:SF1">
    <property type="entry name" value="LARGE, MULTIFUNCTIONAL SECRETED PROTEIN"/>
    <property type="match status" value="1"/>
</dbReference>